<protein>
    <recommendedName>
        <fullName evidence="1">Uncharacterized protein YyaB-like PH domain-containing protein</fullName>
    </recommendedName>
</protein>
<gene>
    <name evidence="2" type="ORF">DealDRAFT_2129</name>
</gene>
<feature type="domain" description="Uncharacterized protein YyaB-like PH" evidence="1">
    <location>
        <begin position="52"/>
        <end position="124"/>
    </location>
</feature>
<dbReference type="GO" id="GO:0030153">
    <property type="term" value="P:bacteriocin immunity"/>
    <property type="evidence" value="ECO:0007669"/>
    <property type="project" value="InterPro"/>
</dbReference>
<name>C0GI20_DETAL</name>
<dbReference type="OrthoDB" id="6658731at2"/>
<evidence type="ECO:0000313" key="2">
    <source>
        <dbReference type="EMBL" id="EEG77094.1"/>
    </source>
</evidence>
<dbReference type="AlphaFoldDB" id="C0GI20"/>
<dbReference type="STRING" id="555088.DealDRAFT_2129"/>
<reference evidence="2 3" key="1">
    <citation type="submission" date="2009-02" db="EMBL/GenBank/DDBJ databases">
        <title>Sequencing of the draft genome and assembly of Dethiobacter alkaliphilus AHT 1.</title>
        <authorList>
            <consortium name="US DOE Joint Genome Institute (JGI-PGF)"/>
            <person name="Lucas S."/>
            <person name="Copeland A."/>
            <person name="Lapidus A."/>
            <person name="Glavina del Rio T."/>
            <person name="Dalin E."/>
            <person name="Tice H."/>
            <person name="Bruce D."/>
            <person name="Goodwin L."/>
            <person name="Pitluck S."/>
            <person name="Larimer F."/>
            <person name="Land M.L."/>
            <person name="Hauser L."/>
            <person name="Muyzer G."/>
        </authorList>
    </citation>
    <scope>NUCLEOTIDE SEQUENCE [LARGE SCALE GENOMIC DNA]</scope>
    <source>
        <strain evidence="2 3">AHT 1</strain>
    </source>
</reference>
<keyword evidence="3" id="KW-1185">Reference proteome</keyword>
<dbReference type="eggNOG" id="COG3428">
    <property type="taxonomic scope" value="Bacteria"/>
</dbReference>
<evidence type="ECO:0000313" key="3">
    <source>
        <dbReference type="Proteomes" id="UP000006443"/>
    </source>
</evidence>
<dbReference type="Proteomes" id="UP000006443">
    <property type="component" value="Unassembled WGS sequence"/>
</dbReference>
<dbReference type="EMBL" id="ACJM01000010">
    <property type="protein sequence ID" value="EEG77094.1"/>
    <property type="molecule type" value="Genomic_DNA"/>
</dbReference>
<dbReference type="RefSeq" id="WP_008517265.1">
    <property type="nucleotide sequence ID" value="NZ_ACJM01000010.1"/>
</dbReference>
<comment type="caution">
    <text evidence="2">The sequence shown here is derived from an EMBL/GenBank/DDBJ whole genome shotgun (WGS) entry which is preliminary data.</text>
</comment>
<organism evidence="2 3">
    <name type="scientific">Dethiobacter alkaliphilus AHT 1</name>
    <dbReference type="NCBI Taxonomy" id="555088"/>
    <lineage>
        <taxon>Bacteria</taxon>
        <taxon>Bacillati</taxon>
        <taxon>Bacillota</taxon>
        <taxon>Dethiobacteria</taxon>
        <taxon>Dethiobacterales</taxon>
        <taxon>Dethiobacteraceae</taxon>
        <taxon>Dethiobacter</taxon>
    </lineage>
</organism>
<sequence>MYFRSKYDWWLIIIIVAAIIALILSAVENFPSVLSYVLIGISILMGWIFFGTGYWLLEDRIMIKCGPLQWTVILSEITSVRPTRNPLSAPASSVDRLEIHHKKGSVLVSPRNKQQFLQLLKERCPNA</sequence>
<accession>C0GI20</accession>
<dbReference type="Pfam" id="PF06713">
    <property type="entry name" value="bPH_4"/>
    <property type="match status" value="1"/>
</dbReference>
<proteinExistence type="predicted"/>
<evidence type="ECO:0000259" key="1">
    <source>
        <dbReference type="Pfam" id="PF06713"/>
    </source>
</evidence>
<dbReference type="InterPro" id="IPR009589">
    <property type="entry name" value="PH_YyaB-like"/>
</dbReference>